<dbReference type="AlphaFoldDB" id="B6U3U6"/>
<keyword evidence="1" id="KW-0732">Signal</keyword>
<organism evidence="2">
    <name type="scientific">Zea mays</name>
    <name type="common">Maize</name>
    <dbReference type="NCBI Taxonomy" id="4577"/>
    <lineage>
        <taxon>Eukaryota</taxon>
        <taxon>Viridiplantae</taxon>
        <taxon>Streptophyta</taxon>
        <taxon>Embryophyta</taxon>
        <taxon>Tracheophyta</taxon>
        <taxon>Spermatophyta</taxon>
        <taxon>Magnoliopsida</taxon>
        <taxon>Liliopsida</taxon>
        <taxon>Poales</taxon>
        <taxon>Poaceae</taxon>
        <taxon>PACMAD clade</taxon>
        <taxon>Panicoideae</taxon>
        <taxon>Andropogonodae</taxon>
        <taxon>Andropogoneae</taxon>
        <taxon>Tripsacinae</taxon>
        <taxon>Zea</taxon>
    </lineage>
</organism>
<evidence type="ECO:0000313" key="2">
    <source>
        <dbReference type="EMBL" id="ACG44029.1"/>
    </source>
</evidence>
<reference evidence="2" key="1">
    <citation type="journal article" date="2009" name="Plant Mol. Biol.">
        <title>Insights into corn genes derived from large-scale cDNA sequencing.</title>
        <authorList>
            <person name="Alexandrov N.N."/>
            <person name="Brover V.V."/>
            <person name="Freidin S."/>
            <person name="Troukhan M.E."/>
            <person name="Tatarinova T.V."/>
            <person name="Zhang H."/>
            <person name="Swaller T.J."/>
            <person name="Lu Y.P."/>
            <person name="Bouck J."/>
            <person name="Flavell R.B."/>
            <person name="Feldmann K.A."/>
        </authorList>
    </citation>
    <scope>NUCLEOTIDE SEQUENCE</scope>
</reference>
<sequence>MLFSACWTFLRWTKAAAGSAPSLRSTLTISSHTLSAARPGLVGGTSMRTVAGSAAARPVSCFPPPSFLALLPSPLPTKLTPLRSSAAITSSATRACGSSALPSARVRGTYLSFFKNLYQLSVLT</sequence>
<evidence type="ECO:0000256" key="1">
    <source>
        <dbReference type="SAM" id="SignalP"/>
    </source>
</evidence>
<proteinExistence type="evidence at transcript level"/>
<evidence type="ECO:0008006" key="3">
    <source>
        <dbReference type="Google" id="ProtNLM"/>
    </source>
</evidence>
<name>B6U3U6_MAIZE</name>
<accession>B6U3U6</accession>
<feature type="chain" id="PRO_5002850462" description="Secreted protein" evidence="1">
    <location>
        <begin position="18"/>
        <end position="124"/>
    </location>
</feature>
<dbReference type="EMBL" id="EU971911">
    <property type="protein sequence ID" value="ACG44029.1"/>
    <property type="molecule type" value="mRNA"/>
</dbReference>
<protein>
    <recommendedName>
        <fullName evidence="3">Secreted protein</fullName>
    </recommendedName>
</protein>
<feature type="signal peptide" evidence="1">
    <location>
        <begin position="1"/>
        <end position="17"/>
    </location>
</feature>